<evidence type="ECO:0000256" key="6">
    <source>
        <dbReference type="ARBA" id="ARBA00023146"/>
    </source>
</evidence>
<dbReference type="PRINTS" id="PR01039">
    <property type="entry name" value="TRNASYNTHTRP"/>
</dbReference>
<dbReference type="GO" id="GO:0005524">
    <property type="term" value="F:ATP binding"/>
    <property type="evidence" value="ECO:0007669"/>
    <property type="project" value="UniProtKB-UniRule"/>
</dbReference>
<evidence type="ECO:0000256" key="2">
    <source>
        <dbReference type="ARBA" id="ARBA00022598"/>
    </source>
</evidence>
<dbReference type="SUPFAM" id="SSF52374">
    <property type="entry name" value="Nucleotidylyl transferase"/>
    <property type="match status" value="1"/>
</dbReference>
<dbReference type="AlphaFoldDB" id="A0A150RX73"/>
<dbReference type="CDD" id="cd00806">
    <property type="entry name" value="TrpRS_core"/>
    <property type="match status" value="1"/>
</dbReference>
<dbReference type="InterPro" id="IPR024109">
    <property type="entry name" value="Trp-tRNA-ligase_bac-type"/>
</dbReference>
<dbReference type="HAMAP" id="MF_00140_B">
    <property type="entry name" value="Trp_tRNA_synth_B"/>
    <property type="match status" value="1"/>
</dbReference>
<dbReference type="EMBL" id="JEMB01001848">
    <property type="protein sequence ID" value="KYF84781.1"/>
    <property type="molecule type" value="Genomic_DNA"/>
</dbReference>
<comment type="caution">
    <text evidence="10">The sequence shown here is derived from an EMBL/GenBank/DDBJ whole genome shotgun (WGS) entry which is preliminary data.</text>
</comment>
<feature type="short sequence motif" description="'KMSKS' region" evidence="8">
    <location>
        <begin position="208"/>
        <end position="212"/>
    </location>
</feature>
<dbReference type="GO" id="GO:0006436">
    <property type="term" value="P:tryptophanyl-tRNA aminoacylation"/>
    <property type="evidence" value="ECO:0007669"/>
    <property type="project" value="UniProtKB-UniRule"/>
</dbReference>
<dbReference type="GO" id="GO:0005829">
    <property type="term" value="C:cytosol"/>
    <property type="evidence" value="ECO:0007669"/>
    <property type="project" value="TreeGrafter"/>
</dbReference>
<keyword evidence="2 8" id="KW-0436">Ligase</keyword>
<comment type="function">
    <text evidence="8">Catalyzes the attachment of tryptophan to tRNA(Trp).</text>
</comment>
<dbReference type="Pfam" id="PF00579">
    <property type="entry name" value="tRNA-synt_1b"/>
    <property type="match status" value="1"/>
</dbReference>
<evidence type="ECO:0000256" key="9">
    <source>
        <dbReference type="RuleBase" id="RU363036"/>
    </source>
</evidence>
<dbReference type="PANTHER" id="PTHR43766">
    <property type="entry name" value="TRYPTOPHAN--TRNA LIGASE, MITOCHONDRIAL"/>
    <property type="match status" value="1"/>
</dbReference>
<proteinExistence type="inferred from homology"/>
<evidence type="ECO:0000256" key="7">
    <source>
        <dbReference type="ARBA" id="ARBA00049929"/>
    </source>
</evidence>
<feature type="binding site" evidence="8">
    <location>
        <position position="134"/>
    </location>
    <ligand>
        <name>L-tryptophan</name>
        <dbReference type="ChEBI" id="CHEBI:57912"/>
    </ligand>
</feature>
<name>A0A150RX73_SORCE</name>
<evidence type="ECO:0000256" key="3">
    <source>
        <dbReference type="ARBA" id="ARBA00022741"/>
    </source>
</evidence>
<dbReference type="FunFam" id="1.10.240.10:FF:000002">
    <property type="entry name" value="Tryptophan--tRNA ligase"/>
    <property type="match status" value="1"/>
</dbReference>
<comment type="caution">
    <text evidence="8">Lacks conserved residue(s) required for the propagation of feature annotation.</text>
</comment>
<keyword evidence="5 8" id="KW-0648">Protein biosynthesis</keyword>
<keyword evidence="6 8" id="KW-0030">Aminoacyl-tRNA synthetase</keyword>
<dbReference type="Gene3D" id="1.10.240.10">
    <property type="entry name" value="Tyrosyl-Transfer RNA Synthetase"/>
    <property type="match status" value="1"/>
</dbReference>
<evidence type="ECO:0000256" key="4">
    <source>
        <dbReference type="ARBA" id="ARBA00022840"/>
    </source>
</evidence>
<comment type="subcellular location">
    <subcellularLocation>
        <location evidence="8">Cytoplasm</location>
    </subcellularLocation>
</comment>
<dbReference type="InterPro" id="IPR050203">
    <property type="entry name" value="Trp-tRNA_synthetase"/>
</dbReference>
<evidence type="ECO:0000256" key="8">
    <source>
        <dbReference type="HAMAP-Rule" id="MF_00140"/>
    </source>
</evidence>
<feature type="binding site" evidence="8">
    <location>
        <begin position="11"/>
        <end position="13"/>
    </location>
    <ligand>
        <name>ATP</name>
        <dbReference type="ChEBI" id="CHEBI:30616"/>
    </ligand>
</feature>
<feature type="binding site" evidence="8">
    <location>
        <begin position="208"/>
        <end position="212"/>
    </location>
    <ligand>
        <name>ATP</name>
        <dbReference type="ChEBI" id="CHEBI:30616"/>
    </ligand>
</feature>
<evidence type="ECO:0000256" key="5">
    <source>
        <dbReference type="ARBA" id="ARBA00022917"/>
    </source>
</evidence>
<gene>
    <name evidence="8" type="primary">trpS</name>
    <name evidence="10" type="ORF">BE17_37075</name>
</gene>
<feature type="binding site" evidence="8">
    <location>
        <position position="199"/>
    </location>
    <ligand>
        <name>ATP</name>
        <dbReference type="ChEBI" id="CHEBI:30616"/>
    </ligand>
</feature>
<dbReference type="PANTHER" id="PTHR43766:SF1">
    <property type="entry name" value="TRYPTOPHAN--TRNA LIGASE, MITOCHONDRIAL"/>
    <property type="match status" value="1"/>
</dbReference>
<keyword evidence="3 8" id="KW-0547">Nucleotide-binding</keyword>
<feature type="binding site" evidence="8">
    <location>
        <begin position="146"/>
        <end position="148"/>
    </location>
    <ligand>
        <name>ATP</name>
        <dbReference type="ChEBI" id="CHEBI:30616"/>
    </ligand>
</feature>
<sequence>MSKKVIFSGIQPSGRLMLGNYLGALKNWVKLQDDYDCLYCLVDMHAITVPQDPKELRSRTYEGLAVYLAAGLDPSKNIIFAQSHVPAHAELGWLLTCNAYMGELSRMTQFKDKSAKQQQVGVGLFSYPVLMAADILLYQTDLVPVGQDQKQHLELTRDIAMRVNNTYGDAETAKDGTVTVKNPIFRVPEPYIPPVGARIMSLQNPTAKMSKSDSDLNATVFLDESDDAIRKKIKRAVTDSGSEIVFAPEREEKAGVTNLISIQAAITGKDPGAIVESYTGKQYGHLKVETAEIVVELLRPLREKYQALLQDKGELDRILARGAERAAARAEPTLRRMYEAVGFLTRASVR</sequence>
<keyword evidence="8" id="KW-0963">Cytoplasm</keyword>
<dbReference type="NCBIfam" id="TIGR00233">
    <property type="entry name" value="trpS"/>
    <property type="match status" value="1"/>
</dbReference>
<feature type="binding site" evidence="8">
    <location>
        <begin position="19"/>
        <end position="20"/>
    </location>
    <ligand>
        <name>ATP</name>
        <dbReference type="ChEBI" id="CHEBI:30616"/>
    </ligand>
</feature>
<dbReference type="InterPro" id="IPR002305">
    <property type="entry name" value="aa-tRNA-synth_Ic"/>
</dbReference>
<comment type="subunit">
    <text evidence="8">Homodimer.</text>
</comment>
<dbReference type="EC" id="6.1.1.2" evidence="8"/>
<evidence type="ECO:0000313" key="11">
    <source>
        <dbReference type="Proteomes" id="UP000075635"/>
    </source>
</evidence>
<accession>A0A150RX73</accession>
<evidence type="ECO:0000256" key="1">
    <source>
        <dbReference type="ARBA" id="ARBA00005594"/>
    </source>
</evidence>
<dbReference type="InterPro" id="IPR002306">
    <property type="entry name" value="Trp-tRNA-ligase"/>
</dbReference>
<protein>
    <recommendedName>
        <fullName evidence="8">Tryptophan--tRNA ligase</fullName>
        <ecNumber evidence="8">6.1.1.2</ecNumber>
    </recommendedName>
    <alternativeName>
        <fullName evidence="8">Tryptophanyl-tRNA synthetase</fullName>
        <shortName evidence="8">TrpRS</shortName>
    </alternativeName>
</protein>
<comment type="similarity">
    <text evidence="1 8 9">Belongs to the class-I aminoacyl-tRNA synthetase family.</text>
</comment>
<dbReference type="Proteomes" id="UP000075635">
    <property type="component" value="Unassembled WGS sequence"/>
</dbReference>
<dbReference type="InterPro" id="IPR014729">
    <property type="entry name" value="Rossmann-like_a/b/a_fold"/>
</dbReference>
<keyword evidence="4 8" id="KW-0067">ATP-binding</keyword>
<comment type="catalytic activity">
    <reaction evidence="7 8">
        <text>tRNA(Trp) + L-tryptophan + ATP = L-tryptophyl-tRNA(Trp) + AMP + diphosphate + H(+)</text>
        <dbReference type="Rhea" id="RHEA:24080"/>
        <dbReference type="Rhea" id="RHEA-COMP:9671"/>
        <dbReference type="Rhea" id="RHEA-COMP:9705"/>
        <dbReference type="ChEBI" id="CHEBI:15378"/>
        <dbReference type="ChEBI" id="CHEBI:30616"/>
        <dbReference type="ChEBI" id="CHEBI:33019"/>
        <dbReference type="ChEBI" id="CHEBI:57912"/>
        <dbReference type="ChEBI" id="CHEBI:78442"/>
        <dbReference type="ChEBI" id="CHEBI:78535"/>
        <dbReference type="ChEBI" id="CHEBI:456215"/>
        <dbReference type="EC" id="6.1.1.2"/>
    </reaction>
</comment>
<reference evidence="10 11" key="1">
    <citation type="submission" date="2014-02" db="EMBL/GenBank/DDBJ databases">
        <title>The small core and large imbalanced accessory genome model reveals a collaborative survival strategy of Sorangium cellulosum strains in nature.</title>
        <authorList>
            <person name="Han K."/>
            <person name="Peng R."/>
            <person name="Blom J."/>
            <person name="Li Y.-Z."/>
        </authorList>
    </citation>
    <scope>NUCLEOTIDE SEQUENCE [LARGE SCALE GENOMIC DNA]</scope>
    <source>
        <strain evidence="10 11">So0011-07</strain>
    </source>
</reference>
<dbReference type="GO" id="GO:0004830">
    <property type="term" value="F:tryptophan-tRNA ligase activity"/>
    <property type="evidence" value="ECO:0007669"/>
    <property type="project" value="UniProtKB-UniRule"/>
</dbReference>
<evidence type="ECO:0000313" key="10">
    <source>
        <dbReference type="EMBL" id="KYF84781.1"/>
    </source>
</evidence>
<dbReference type="Gene3D" id="3.40.50.620">
    <property type="entry name" value="HUPs"/>
    <property type="match status" value="1"/>
</dbReference>
<organism evidence="10 11">
    <name type="scientific">Sorangium cellulosum</name>
    <name type="common">Polyangium cellulosum</name>
    <dbReference type="NCBI Taxonomy" id="56"/>
    <lineage>
        <taxon>Bacteria</taxon>
        <taxon>Pseudomonadati</taxon>
        <taxon>Myxococcota</taxon>
        <taxon>Polyangia</taxon>
        <taxon>Polyangiales</taxon>
        <taxon>Polyangiaceae</taxon>
        <taxon>Sorangium</taxon>
    </lineage>
</organism>